<evidence type="ECO:0000256" key="3">
    <source>
        <dbReference type="ARBA" id="ARBA00022519"/>
    </source>
</evidence>
<feature type="transmembrane region" description="Helical" evidence="7">
    <location>
        <begin position="223"/>
        <end position="248"/>
    </location>
</feature>
<organism evidence="9 10">
    <name type="scientific">Metallumcola ferriviriculae</name>
    <dbReference type="NCBI Taxonomy" id="3039180"/>
    <lineage>
        <taxon>Bacteria</taxon>
        <taxon>Bacillati</taxon>
        <taxon>Bacillota</taxon>
        <taxon>Clostridia</taxon>
        <taxon>Neomoorellales</taxon>
        <taxon>Desulfitibacteraceae</taxon>
        <taxon>Metallumcola</taxon>
    </lineage>
</organism>
<feature type="transmembrane region" description="Helical" evidence="7">
    <location>
        <begin position="284"/>
        <end position="306"/>
    </location>
</feature>
<dbReference type="EMBL" id="CP121694">
    <property type="protein sequence ID" value="WRO22599.1"/>
    <property type="molecule type" value="Genomic_DNA"/>
</dbReference>
<keyword evidence="2" id="KW-1003">Cell membrane</keyword>
<feature type="transmembrane region" description="Helical" evidence="7">
    <location>
        <begin position="412"/>
        <end position="435"/>
    </location>
</feature>
<evidence type="ECO:0000313" key="9">
    <source>
        <dbReference type="EMBL" id="WRO22599.1"/>
    </source>
</evidence>
<feature type="domain" description="TRAP C4-dicarboxylate transport system permease DctM subunit" evidence="8">
    <location>
        <begin position="13"/>
        <end position="431"/>
    </location>
</feature>
<reference evidence="9 10" key="1">
    <citation type="submission" date="2023-04" db="EMBL/GenBank/DDBJ databases">
        <authorList>
            <person name="Hsu D."/>
        </authorList>
    </citation>
    <scope>NUCLEOTIDE SEQUENCE [LARGE SCALE GENOMIC DNA]</scope>
    <source>
        <strain evidence="9 10">MK1</strain>
    </source>
</reference>
<feature type="transmembrane region" description="Helical" evidence="7">
    <location>
        <begin position="254"/>
        <end position="272"/>
    </location>
</feature>
<evidence type="ECO:0000256" key="1">
    <source>
        <dbReference type="ARBA" id="ARBA00004429"/>
    </source>
</evidence>
<dbReference type="AlphaFoldDB" id="A0AAU0UP81"/>
<feature type="transmembrane region" description="Helical" evidence="7">
    <location>
        <begin position="175"/>
        <end position="196"/>
    </location>
</feature>
<feature type="transmembrane region" description="Helical" evidence="7">
    <location>
        <begin position="140"/>
        <end position="163"/>
    </location>
</feature>
<feature type="transmembrane region" description="Helical" evidence="7">
    <location>
        <begin position="368"/>
        <end position="392"/>
    </location>
</feature>
<dbReference type="KEGG" id="dbc:MFMK1_002436"/>
<feature type="transmembrane region" description="Helical" evidence="7">
    <location>
        <begin position="326"/>
        <end position="356"/>
    </location>
</feature>
<dbReference type="GO" id="GO:0005886">
    <property type="term" value="C:plasma membrane"/>
    <property type="evidence" value="ECO:0007669"/>
    <property type="project" value="UniProtKB-SubCell"/>
</dbReference>
<keyword evidence="5 7" id="KW-1133">Transmembrane helix</keyword>
<keyword evidence="10" id="KW-1185">Reference proteome</keyword>
<dbReference type="RefSeq" id="WP_366922008.1">
    <property type="nucleotide sequence ID" value="NZ_CP121694.1"/>
</dbReference>
<evidence type="ECO:0000259" key="8">
    <source>
        <dbReference type="Pfam" id="PF06808"/>
    </source>
</evidence>
<dbReference type="InterPro" id="IPR010656">
    <property type="entry name" value="DctM"/>
</dbReference>
<dbReference type="PIRSF" id="PIRSF006066">
    <property type="entry name" value="HI0050"/>
    <property type="match status" value="1"/>
</dbReference>
<evidence type="ECO:0000256" key="7">
    <source>
        <dbReference type="SAM" id="Phobius"/>
    </source>
</evidence>
<accession>A0AAU0UP81</accession>
<feature type="transmembrane region" description="Helical" evidence="7">
    <location>
        <begin position="98"/>
        <end position="128"/>
    </location>
</feature>
<evidence type="ECO:0000256" key="5">
    <source>
        <dbReference type="ARBA" id="ARBA00022989"/>
    </source>
</evidence>
<feature type="transmembrane region" description="Helical" evidence="7">
    <location>
        <begin position="12"/>
        <end position="40"/>
    </location>
</feature>
<dbReference type="GO" id="GO:0022857">
    <property type="term" value="F:transmembrane transporter activity"/>
    <property type="evidence" value="ECO:0007669"/>
    <property type="project" value="TreeGrafter"/>
</dbReference>
<gene>
    <name evidence="9" type="ORF">MFMK1_002436</name>
</gene>
<name>A0AAU0UP81_9FIRM</name>
<proteinExistence type="predicted"/>
<dbReference type="Pfam" id="PF06808">
    <property type="entry name" value="DctM"/>
    <property type="match status" value="1"/>
</dbReference>
<dbReference type="InterPro" id="IPR004681">
    <property type="entry name" value="TRAP_DctM"/>
</dbReference>
<dbReference type="PANTHER" id="PTHR33362">
    <property type="entry name" value="SIALIC ACID TRAP TRANSPORTER PERMEASE PROTEIN SIAT-RELATED"/>
    <property type="match status" value="1"/>
</dbReference>
<feature type="transmembrane region" description="Helical" evidence="7">
    <location>
        <begin position="52"/>
        <end position="74"/>
    </location>
</feature>
<comment type="subcellular location">
    <subcellularLocation>
        <location evidence="1">Cell inner membrane</location>
        <topology evidence="1">Multi-pass membrane protein</topology>
    </subcellularLocation>
</comment>
<keyword evidence="3" id="KW-0997">Cell inner membrane</keyword>
<protein>
    <submittedName>
        <fullName evidence="9">TRAP transporter large permease subunit</fullName>
    </submittedName>
</protein>
<sequence>MSPVLITFLMLSSLIGIIILGYPVAFVLGGLASIFGFIFIGPEVSNLFMLRLFGVMGDYILLAIPLFVFMGVVIEKSGLAARLYDAAYVILGRLRGGLAIATLITCTIFAAATGVIGASVVTMGLMALPSMIRYNYDKPLATGVICAGGTLGILIPPSVLILIYGPLAGLSVGRLFMAAFMPGLLLASLYVGYVLIRSFLQPDIAPSMPSDHPDFNVSIGRKFYLFATSILPVGVLILAVLGSIFFGVAAPTEAAGVGAFASLILAACYKQLTWKNLKEAIYSSMTYSAMIYLVLIAAGFFTAVFLNLGGGKVVENIVLGLPLPNWGILLVMFTIIFILGAFIDWIGTLMIGVPLFTPIAAAMGYDPIWFAMMFIVVMQTSFLTPPFAYAIFYLKGIAPPEVTTGDIYRGVIPFILLQIVGVLLLAAFPQIALWLPSLMN</sequence>
<dbReference type="Proteomes" id="UP001329915">
    <property type="component" value="Chromosome"/>
</dbReference>
<dbReference type="PANTHER" id="PTHR33362:SF7">
    <property type="entry name" value="SLL1103 PROTEIN"/>
    <property type="match status" value="1"/>
</dbReference>
<evidence type="ECO:0000256" key="2">
    <source>
        <dbReference type="ARBA" id="ARBA00022475"/>
    </source>
</evidence>
<dbReference type="NCBIfam" id="TIGR00786">
    <property type="entry name" value="dctM"/>
    <property type="match status" value="1"/>
</dbReference>
<evidence type="ECO:0000313" key="10">
    <source>
        <dbReference type="Proteomes" id="UP001329915"/>
    </source>
</evidence>
<evidence type="ECO:0000256" key="4">
    <source>
        <dbReference type="ARBA" id="ARBA00022692"/>
    </source>
</evidence>
<keyword evidence="6 7" id="KW-0472">Membrane</keyword>
<keyword evidence="4 7" id="KW-0812">Transmembrane</keyword>
<evidence type="ECO:0000256" key="6">
    <source>
        <dbReference type="ARBA" id="ARBA00023136"/>
    </source>
</evidence>